<feature type="transmembrane region" description="Helical" evidence="1">
    <location>
        <begin position="87"/>
        <end position="111"/>
    </location>
</feature>
<name>A0A140CUS1_9METZ</name>
<keyword evidence="2" id="KW-0560">Oxidoreductase</keyword>
<organism evidence="2">
    <name type="scientific">Leucosolenia complicata</name>
    <dbReference type="NCBI Taxonomy" id="433461"/>
    <lineage>
        <taxon>Eukaryota</taxon>
        <taxon>Metazoa</taxon>
        <taxon>Porifera</taxon>
        <taxon>Calcarea</taxon>
        <taxon>Calcaronea</taxon>
        <taxon>Leucosolenida</taxon>
        <taxon>Leucosoleniidae</taxon>
        <taxon>Leucosolenia</taxon>
    </lineage>
</organism>
<gene>
    <name evidence="2" type="primary">nad2</name>
</gene>
<protein>
    <submittedName>
        <fullName evidence="2">NADH dehydrogenase subunit 2</fullName>
        <ecNumber evidence="2">1.6.5.3</ecNumber>
    </submittedName>
</protein>
<feature type="transmembrane region" description="Helical" evidence="1">
    <location>
        <begin position="275"/>
        <end position="292"/>
    </location>
</feature>
<feature type="transmembrane region" description="Helical" evidence="1">
    <location>
        <begin position="149"/>
        <end position="170"/>
    </location>
</feature>
<dbReference type="EMBL" id="KT997968">
    <property type="protein sequence ID" value="AMJ16551.1"/>
    <property type="molecule type" value="Genomic_DNA"/>
</dbReference>
<proteinExistence type="predicted"/>
<feature type="transmembrane region" description="Helical" evidence="1">
    <location>
        <begin position="182"/>
        <end position="199"/>
    </location>
</feature>
<keyword evidence="2" id="KW-0496">Mitochondrion</keyword>
<keyword evidence="1" id="KW-0472">Membrane</keyword>
<evidence type="ECO:0000313" key="2">
    <source>
        <dbReference type="EMBL" id="AMJ16551.1"/>
    </source>
</evidence>
<evidence type="ECO:0000256" key="1">
    <source>
        <dbReference type="SAM" id="Phobius"/>
    </source>
</evidence>
<keyword evidence="1" id="KW-0812">Transmembrane</keyword>
<dbReference type="AlphaFoldDB" id="A0A140CUS1"/>
<accession>A0A140CUS1</accession>
<dbReference type="GO" id="GO:0016491">
    <property type="term" value="F:oxidoreductase activity"/>
    <property type="evidence" value="ECO:0007669"/>
    <property type="project" value="UniProtKB-KW"/>
</dbReference>
<feature type="transmembrane region" description="Helical" evidence="1">
    <location>
        <begin position="244"/>
        <end position="269"/>
    </location>
</feature>
<geneLocation type="mitochondrion" evidence="2"/>
<sequence length="330" mass="33025">MMGEGSDEAFSTAWACTAVFWAAGASSRFSMETSWSLQAATAAAAFSATASSWCSLWLALESFSLLSFPAMALPGRSAGRGAAAHRALASFASGAFLAASAATGSSSWMLLAAMVKAGAWPCHAPAAGMFAACTWAQLGLASSFFEAPWVRLGCGAAGALAAAVFCSSSAEAARAVSGSAEAGTLFFCSGLAFVPAAWACPFSDSACGAFCAYGTVAAGSAFFLSGTPREGAGPRALRGAPGRWWVLASFAGFPPLGAHAAKIAVLASVGGARGALAFVAAPAFFGVCLAAARRAAGTGADRAARPSAGWRPDRESGRWMGWTAMPLGLC</sequence>
<dbReference type="EC" id="1.6.5.3" evidence="2"/>
<reference evidence="2" key="1">
    <citation type="journal article" date="2016" name="Curr. Biol.">
        <title>Extensive Mitochondrial mRNA Editing and Unusual Mitochondrial Genome Organization in Calcaronean Sponges.</title>
        <authorList>
            <person name="Lavrov D.V."/>
            <person name="Adamski M."/>
            <person name="Chevaldonne P."/>
            <person name="Adamska M."/>
        </authorList>
    </citation>
    <scope>NUCLEOTIDE SEQUENCE</scope>
</reference>
<keyword evidence="1" id="KW-1133">Transmembrane helix</keyword>
<feature type="transmembrane region" description="Helical" evidence="1">
    <location>
        <begin position="55"/>
        <end position="75"/>
    </location>
</feature>
<feature type="transmembrane region" description="Helical" evidence="1">
    <location>
        <begin position="205"/>
        <end position="224"/>
    </location>
</feature>